<dbReference type="SUPFAM" id="SSF57889">
    <property type="entry name" value="Cysteine-rich domain"/>
    <property type="match status" value="1"/>
</dbReference>
<evidence type="ECO:0000256" key="3">
    <source>
        <dbReference type="ARBA" id="ARBA00022723"/>
    </source>
</evidence>
<dbReference type="GO" id="GO:0005634">
    <property type="term" value="C:nucleus"/>
    <property type="evidence" value="ECO:0007669"/>
    <property type="project" value="TreeGrafter"/>
</dbReference>
<dbReference type="Gene3D" id="1.10.555.10">
    <property type="entry name" value="Rho GTPase activation protein"/>
    <property type="match status" value="1"/>
</dbReference>
<dbReference type="GO" id="GO:0030154">
    <property type="term" value="P:cell differentiation"/>
    <property type="evidence" value="ECO:0007669"/>
    <property type="project" value="UniProtKB-KW"/>
</dbReference>
<evidence type="ECO:0000256" key="2">
    <source>
        <dbReference type="ARBA" id="ARBA00022473"/>
    </source>
</evidence>
<feature type="domain" description="Rho-GAP" evidence="11">
    <location>
        <begin position="317"/>
        <end position="507"/>
    </location>
</feature>
<dbReference type="PANTHER" id="PTHR46199:SF6">
    <property type="entry name" value="RAC GTPASE ACTIVATING PROTEIN 1"/>
    <property type="match status" value="1"/>
</dbReference>
<evidence type="ECO:0000256" key="8">
    <source>
        <dbReference type="SAM" id="Coils"/>
    </source>
</evidence>
<proteinExistence type="predicted"/>
<feature type="region of interest" description="Disordered" evidence="9">
    <location>
        <begin position="551"/>
        <end position="595"/>
    </location>
</feature>
<dbReference type="Gene3D" id="3.30.60.20">
    <property type="match status" value="1"/>
</dbReference>
<dbReference type="GO" id="GO:0030496">
    <property type="term" value="C:midbody"/>
    <property type="evidence" value="ECO:0007669"/>
    <property type="project" value="TreeGrafter"/>
</dbReference>
<dbReference type="Proteomes" id="UP001066276">
    <property type="component" value="Chromosome 3_1"/>
</dbReference>
<dbReference type="AlphaFoldDB" id="A0AAV7U3Z3"/>
<evidence type="ECO:0008006" key="14">
    <source>
        <dbReference type="Google" id="ProtNLM"/>
    </source>
</evidence>
<dbReference type="GO" id="GO:0007283">
    <property type="term" value="P:spermatogenesis"/>
    <property type="evidence" value="ECO:0007669"/>
    <property type="project" value="UniProtKB-KW"/>
</dbReference>
<dbReference type="InterPro" id="IPR000198">
    <property type="entry name" value="RhoGAP_dom"/>
</dbReference>
<dbReference type="InterPro" id="IPR002219">
    <property type="entry name" value="PKC_DAG/PE"/>
</dbReference>
<keyword evidence="8" id="KW-0175">Coiled coil</keyword>
<comment type="caution">
    <text evidence="12">The sequence shown here is derived from an EMBL/GenBank/DDBJ whole genome shotgun (WGS) entry which is preliminary data.</text>
</comment>
<dbReference type="CDD" id="cd20821">
    <property type="entry name" value="C1_MgcRacGAP"/>
    <property type="match status" value="1"/>
</dbReference>
<dbReference type="PROSITE" id="PS50238">
    <property type="entry name" value="RHOGAP"/>
    <property type="match status" value="1"/>
</dbReference>
<dbReference type="GO" id="GO:0097149">
    <property type="term" value="C:centralspindlin complex"/>
    <property type="evidence" value="ECO:0007669"/>
    <property type="project" value="TreeGrafter"/>
</dbReference>
<dbReference type="GO" id="GO:0000281">
    <property type="term" value="P:mitotic cytokinesis"/>
    <property type="evidence" value="ECO:0007669"/>
    <property type="project" value="TreeGrafter"/>
</dbReference>
<evidence type="ECO:0000256" key="1">
    <source>
        <dbReference type="ARBA" id="ARBA00022468"/>
    </source>
</evidence>
<dbReference type="PANTHER" id="PTHR46199">
    <property type="entry name" value="RAC GTPASE-ACTIVATING PROTEIN 1"/>
    <property type="match status" value="1"/>
</dbReference>
<feature type="region of interest" description="Disordered" evidence="9">
    <location>
        <begin position="127"/>
        <end position="170"/>
    </location>
</feature>
<dbReference type="GO" id="GO:0051256">
    <property type="term" value="P:mitotic spindle midzone assembly"/>
    <property type="evidence" value="ECO:0007669"/>
    <property type="project" value="TreeGrafter"/>
</dbReference>
<feature type="coiled-coil region" evidence="8">
    <location>
        <begin position="19"/>
        <end position="67"/>
    </location>
</feature>
<protein>
    <recommendedName>
        <fullName evidence="14">Rac GTPase-activating protein 1-like</fullName>
    </recommendedName>
</protein>
<dbReference type="FunFam" id="3.30.60.20:FF:000033">
    <property type="entry name" value="Rac GTPase-activating protein 1"/>
    <property type="match status" value="1"/>
</dbReference>
<dbReference type="Pfam" id="PF00130">
    <property type="entry name" value="C1_1"/>
    <property type="match status" value="1"/>
</dbReference>
<keyword evidence="3" id="KW-0479">Metal-binding</keyword>
<dbReference type="SMART" id="SM00324">
    <property type="entry name" value="RhoGAP"/>
    <property type="match status" value="1"/>
</dbReference>
<dbReference type="Pfam" id="PF00620">
    <property type="entry name" value="RhoGAP"/>
    <property type="match status" value="1"/>
</dbReference>
<keyword evidence="6" id="KW-0862">Zinc</keyword>
<name>A0AAV7U3Z3_PLEWA</name>
<keyword evidence="2" id="KW-0217">Developmental protein</keyword>
<evidence type="ECO:0000256" key="7">
    <source>
        <dbReference type="ARBA" id="ARBA00022871"/>
    </source>
</evidence>
<dbReference type="GO" id="GO:0005096">
    <property type="term" value="F:GTPase activator activity"/>
    <property type="evidence" value="ECO:0007669"/>
    <property type="project" value="UniProtKB-KW"/>
</dbReference>
<gene>
    <name evidence="12" type="ORF">NDU88_000526</name>
</gene>
<evidence type="ECO:0000256" key="5">
    <source>
        <dbReference type="ARBA" id="ARBA00022782"/>
    </source>
</evidence>
<keyword evidence="4" id="KW-0863">Zinc-finger</keyword>
<evidence type="ECO:0000313" key="13">
    <source>
        <dbReference type="Proteomes" id="UP001066276"/>
    </source>
</evidence>
<reference evidence="12" key="1">
    <citation type="journal article" date="2022" name="bioRxiv">
        <title>Sequencing and chromosome-scale assembly of the giantPleurodeles waltlgenome.</title>
        <authorList>
            <person name="Brown T."/>
            <person name="Elewa A."/>
            <person name="Iarovenko S."/>
            <person name="Subramanian E."/>
            <person name="Araus A.J."/>
            <person name="Petzold A."/>
            <person name="Susuki M."/>
            <person name="Suzuki K.-i.T."/>
            <person name="Hayashi T."/>
            <person name="Toyoda A."/>
            <person name="Oliveira C."/>
            <person name="Osipova E."/>
            <person name="Leigh N.D."/>
            <person name="Simon A."/>
            <person name="Yun M.H."/>
        </authorList>
    </citation>
    <scope>NUCLEOTIDE SEQUENCE</scope>
    <source>
        <strain evidence="12">20211129_DDA</strain>
        <tissue evidence="12">Liver</tissue>
    </source>
</reference>
<feature type="region of interest" description="Disordered" evidence="9">
    <location>
        <begin position="87"/>
        <end position="111"/>
    </location>
</feature>
<feature type="domain" description="Phorbol-ester/DAG-type" evidence="10">
    <location>
        <begin position="254"/>
        <end position="303"/>
    </location>
</feature>
<dbReference type="GO" id="GO:0008270">
    <property type="term" value="F:zinc ion binding"/>
    <property type="evidence" value="ECO:0007669"/>
    <property type="project" value="UniProtKB-KW"/>
</dbReference>
<evidence type="ECO:0000259" key="10">
    <source>
        <dbReference type="PROSITE" id="PS50081"/>
    </source>
</evidence>
<dbReference type="GO" id="GO:0007266">
    <property type="term" value="P:Rho protein signal transduction"/>
    <property type="evidence" value="ECO:0007669"/>
    <property type="project" value="TreeGrafter"/>
</dbReference>
<dbReference type="SUPFAM" id="SSF48350">
    <property type="entry name" value="GTPase activation domain, GAP"/>
    <property type="match status" value="1"/>
</dbReference>
<feature type="compositionally biased region" description="Polar residues" evidence="9">
    <location>
        <begin position="551"/>
        <end position="562"/>
    </location>
</feature>
<dbReference type="InterPro" id="IPR008936">
    <property type="entry name" value="Rho_GTPase_activation_prot"/>
</dbReference>
<dbReference type="GO" id="GO:0051233">
    <property type="term" value="C:spindle midzone"/>
    <property type="evidence" value="ECO:0007669"/>
    <property type="project" value="TreeGrafter"/>
</dbReference>
<organism evidence="12 13">
    <name type="scientific">Pleurodeles waltl</name>
    <name type="common">Iberian ribbed newt</name>
    <dbReference type="NCBI Taxonomy" id="8319"/>
    <lineage>
        <taxon>Eukaryota</taxon>
        <taxon>Metazoa</taxon>
        <taxon>Chordata</taxon>
        <taxon>Craniata</taxon>
        <taxon>Vertebrata</taxon>
        <taxon>Euteleostomi</taxon>
        <taxon>Amphibia</taxon>
        <taxon>Batrachia</taxon>
        <taxon>Caudata</taxon>
        <taxon>Salamandroidea</taxon>
        <taxon>Salamandridae</taxon>
        <taxon>Pleurodelinae</taxon>
        <taxon>Pleurodeles</taxon>
    </lineage>
</organism>
<keyword evidence="1" id="KW-0343">GTPase activation</keyword>
<dbReference type="EMBL" id="JANPWB010000005">
    <property type="protein sequence ID" value="KAJ1183712.1"/>
    <property type="molecule type" value="Genomic_DNA"/>
</dbReference>
<keyword evidence="5" id="KW-0221">Differentiation</keyword>
<evidence type="ECO:0000256" key="6">
    <source>
        <dbReference type="ARBA" id="ARBA00022833"/>
    </source>
</evidence>
<accession>A0AAV7U3Z3</accession>
<keyword evidence="13" id="KW-1185">Reference proteome</keyword>
<evidence type="ECO:0000256" key="9">
    <source>
        <dbReference type="SAM" id="MobiDB-lite"/>
    </source>
</evidence>
<dbReference type="CDD" id="cd04382">
    <property type="entry name" value="RhoGAP_MgcRacGAP"/>
    <property type="match status" value="1"/>
</dbReference>
<sequence>MLRRCKRTEQELGTTREKLLKSQSELNTLEVKLKHARNQVSVEMKRRQNAETEQEKLERQLQLVRDLLVSGEAGSASMMAVFGKLNRSSGTMGDEPRLETAGETSSSNISTLSASGISYDKTEDFMDQEVSEVKPERVKPREKRRSSLAPRVGQPLPPKRTRPSQFGASTPENVESLITKTSMMYTDCKSPMQYVAAVEALPRRRSRQSRPFTALGQTSVWVSIEDETLPHIEETEVDLEEETQVQAPSAPPRKHVFVSKTVILAETCAACGKRTRFGKMSLKCRDCRLLIHPECKDICPKICVPGTVLAPVKIGQWSLADFAPTTAPRIPALVIQCVNEIELRGLKEKGIYRVPGCDRLVKDLKQKFLRGKGPLHLNRVDDIHAVCGLLKDFLRNLKEPLVTFHLHSHFLEAADIINEEDSKAEMCQVVMKLPLANRDTLAYLILHLHRVIQSAYCNMDRNNLARVFGPTLVGHSISEPSPLMIMQDTPRQAKVMSRLLSLPASFWNKILSNNQENMKPAVVEYNLEMCGMSAERVGRMFQPLTSPEINSQLSMSASNPQKQGKRGLGTPLSNQTSKNMMEPIKKQRFFTSPNV</sequence>
<dbReference type="GO" id="GO:0032154">
    <property type="term" value="C:cleavage furrow"/>
    <property type="evidence" value="ECO:0007669"/>
    <property type="project" value="TreeGrafter"/>
</dbReference>
<evidence type="ECO:0000256" key="4">
    <source>
        <dbReference type="ARBA" id="ARBA00022771"/>
    </source>
</evidence>
<dbReference type="PROSITE" id="PS50081">
    <property type="entry name" value="ZF_DAG_PE_2"/>
    <property type="match status" value="1"/>
</dbReference>
<evidence type="ECO:0000259" key="11">
    <source>
        <dbReference type="PROSITE" id="PS50238"/>
    </source>
</evidence>
<evidence type="ECO:0000313" key="12">
    <source>
        <dbReference type="EMBL" id="KAJ1183712.1"/>
    </source>
</evidence>
<keyword evidence="7" id="KW-0744">Spermatogenesis</keyword>
<dbReference type="InterPro" id="IPR046349">
    <property type="entry name" value="C1-like_sf"/>
</dbReference>